<gene>
    <name evidence="4" type="ORF">DW652_06230</name>
    <name evidence="3" type="ORF">DW929_02670</name>
    <name evidence="2" type="ORF">DW944_07450</name>
</gene>
<dbReference type="RefSeq" id="WP_117970673.1">
    <property type="nucleotide sequence ID" value="NZ_CATWJF010000014.1"/>
</dbReference>
<comment type="caution">
    <text evidence="3">The sequence shown here is derived from an EMBL/GenBank/DDBJ whole genome shotgun (WGS) entry which is preliminary data.</text>
</comment>
<dbReference type="PANTHER" id="PTHR35007:SF1">
    <property type="entry name" value="PILUS ASSEMBLY PROTEIN"/>
    <property type="match status" value="1"/>
</dbReference>
<protein>
    <recommendedName>
        <fullName evidence="8">Type II secretion system protein GspF domain-containing protein</fullName>
    </recommendedName>
</protein>
<keyword evidence="1" id="KW-0472">Membrane</keyword>
<feature type="transmembrane region" description="Helical" evidence="1">
    <location>
        <begin position="12"/>
        <end position="28"/>
    </location>
</feature>
<evidence type="ECO:0000313" key="2">
    <source>
        <dbReference type="EMBL" id="RHA18350.1"/>
    </source>
</evidence>
<sequence>MNYCMSGKKKTVSLIIIGLLVILMGRMFYGSFKAGIIILPLVIPIYRQYSTKYKDRAKAEFEHQYKEMLVALKDGIVTGYSVENGLKESYREMVNIYGYDGLICSELRLMTSRLKLNTPIEMVFKDFAERTDLESAHMFYNTFSIAQKSGGNMNNVIKRVIENIVLKESVKEEINVAINDKKLEQRIMTVIPLFLIGYISMASPGFLDIMYKSIMGNIVMTVCLIVYLLAYLWSEKIVKVSI</sequence>
<evidence type="ECO:0008006" key="8">
    <source>
        <dbReference type="Google" id="ProtNLM"/>
    </source>
</evidence>
<dbReference type="EMBL" id="QSFO01000002">
    <property type="protein sequence ID" value="RHA56762.1"/>
    <property type="molecule type" value="Genomic_DNA"/>
</dbReference>
<dbReference type="Proteomes" id="UP000284779">
    <property type="component" value="Unassembled WGS sequence"/>
</dbReference>
<dbReference type="Proteomes" id="UP000286186">
    <property type="component" value="Unassembled WGS sequence"/>
</dbReference>
<evidence type="ECO:0000256" key="1">
    <source>
        <dbReference type="SAM" id="Phobius"/>
    </source>
</evidence>
<proteinExistence type="predicted"/>
<feature type="transmembrane region" description="Helical" evidence="1">
    <location>
        <begin position="34"/>
        <end position="49"/>
    </location>
</feature>
<dbReference type="PANTHER" id="PTHR35007">
    <property type="entry name" value="INTEGRAL MEMBRANE PROTEIN-RELATED"/>
    <property type="match status" value="1"/>
</dbReference>
<keyword evidence="1" id="KW-1133">Transmembrane helix</keyword>
<name>A0A413S4X1_9FIRM</name>
<keyword evidence="1" id="KW-0812">Transmembrane</keyword>
<dbReference type="Proteomes" id="UP000284598">
    <property type="component" value="Unassembled WGS sequence"/>
</dbReference>
<keyword evidence="6" id="KW-1185">Reference proteome</keyword>
<dbReference type="AlphaFoldDB" id="A0A413S4X1"/>
<organism evidence="3 5">
    <name type="scientific">Eubacterium ventriosum</name>
    <dbReference type="NCBI Taxonomy" id="39496"/>
    <lineage>
        <taxon>Bacteria</taxon>
        <taxon>Bacillati</taxon>
        <taxon>Bacillota</taxon>
        <taxon>Clostridia</taxon>
        <taxon>Eubacteriales</taxon>
        <taxon>Eubacteriaceae</taxon>
        <taxon>Eubacterium</taxon>
    </lineage>
</organism>
<reference evidence="5 6" key="1">
    <citation type="submission" date="2018-08" db="EMBL/GenBank/DDBJ databases">
        <title>A genome reference for cultivated species of the human gut microbiota.</title>
        <authorList>
            <person name="Zou Y."/>
            <person name="Xue W."/>
            <person name="Luo G."/>
        </authorList>
    </citation>
    <scope>NUCLEOTIDE SEQUENCE [LARGE SCALE GENOMIC DNA]</scope>
    <source>
        <strain evidence="4 7">AM23-22</strain>
        <strain evidence="3 5">AM43-2</strain>
        <strain evidence="2 6">AM44-11BH</strain>
    </source>
</reference>
<evidence type="ECO:0000313" key="3">
    <source>
        <dbReference type="EMBL" id="RHA56762.1"/>
    </source>
</evidence>
<feature type="transmembrane region" description="Helical" evidence="1">
    <location>
        <begin position="187"/>
        <end position="207"/>
    </location>
</feature>
<evidence type="ECO:0000313" key="5">
    <source>
        <dbReference type="Proteomes" id="UP000284598"/>
    </source>
</evidence>
<dbReference type="EMBL" id="QRHR01000005">
    <property type="protein sequence ID" value="RHF88832.1"/>
    <property type="molecule type" value="Genomic_DNA"/>
</dbReference>
<dbReference type="EMBL" id="QSFD01000006">
    <property type="protein sequence ID" value="RHA18350.1"/>
    <property type="molecule type" value="Genomic_DNA"/>
</dbReference>
<feature type="transmembrane region" description="Helical" evidence="1">
    <location>
        <begin position="213"/>
        <end position="233"/>
    </location>
</feature>
<evidence type="ECO:0000313" key="6">
    <source>
        <dbReference type="Proteomes" id="UP000284779"/>
    </source>
</evidence>
<evidence type="ECO:0000313" key="4">
    <source>
        <dbReference type="EMBL" id="RHF88832.1"/>
    </source>
</evidence>
<accession>A0A413S4X1</accession>
<evidence type="ECO:0000313" key="7">
    <source>
        <dbReference type="Proteomes" id="UP000286186"/>
    </source>
</evidence>